<dbReference type="FunFam" id="3.20.20.330:FF:000002">
    <property type="entry name" value="Homocysteine S-methyltransferase"/>
    <property type="match status" value="1"/>
</dbReference>
<dbReference type="HOGENOM" id="CLU_004914_3_2_1"/>
<dbReference type="OMA" id="PYGAYLY"/>
<dbReference type="AlphaFoldDB" id="D8S467"/>
<dbReference type="PIRSF" id="PIRSF037505">
    <property type="entry name" value="Betaine_HMT"/>
    <property type="match status" value="1"/>
</dbReference>
<dbReference type="InterPro" id="IPR003726">
    <property type="entry name" value="HCY_dom"/>
</dbReference>
<evidence type="ECO:0000256" key="1">
    <source>
        <dbReference type="ARBA" id="ARBA00022603"/>
    </source>
</evidence>
<sequence>MGAGKNKLEELLESSGGCAVLDGGLATQLEHCGADLNDPLWSALCLITRPQLIQKVHWDYLEAGADILVSSSYQATVQGFVSKGLSEKEGEEMLKKSVAIACQVRDKFWDKVKQNNSSGEIRYNRALVAASIGSYGAYLADGSEYSGQYGPEMMNVAKLKGFHRRRLQILASSGADLLAIETIPCQVEAQALVELLEEEDIQIPSWISFNSKDGANVVSGDPLSECVALAAKSAKVAAVGINCTPPRFIHGLVSTARKVTDKPIVVYPNSGETFDPDAKQWIPATGVSDVDFVSYVGEWKKAGASLIGGCCRTTPATIRAIKKSLQVSLI</sequence>
<reference evidence="8 9" key="1">
    <citation type="journal article" date="2011" name="Science">
        <title>The Selaginella genome identifies genetic changes associated with the evolution of vascular plants.</title>
        <authorList>
            <person name="Banks J.A."/>
            <person name="Nishiyama T."/>
            <person name="Hasebe M."/>
            <person name="Bowman J.L."/>
            <person name="Gribskov M."/>
            <person name="dePamphilis C."/>
            <person name="Albert V.A."/>
            <person name="Aono N."/>
            <person name="Aoyama T."/>
            <person name="Ambrose B.A."/>
            <person name="Ashton N.W."/>
            <person name="Axtell M.J."/>
            <person name="Barker E."/>
            <person name="Barker M.S."/>
            <person name="Bennetzen J.L."/>
            <person name="Bonawitz N.D."/>
            <person name="Chapple C."/>
            <person name="Cheng C."/>
            <person name="Correa L.G."/>
            <person name="Dacre M."/>
            <person name="DeBarry J."/>
            <person name="Dreyer I."/>
            <person name="Elias M."/>
            <person name="Engstrom E.M."/>
            <person name="Estelle M."/>
            <person name="Feng L."/>
            <person name="Finet C."/>
            <person name="Floyd S.K."/>
            <person name="Frommer W.B."/>
            <person name="Fujita T."/>
            <person name="Gramzow L."/>
            <person name="Gutensohn M."/>
            <person name="Harholt J."/>
            <person name="Hattori M."/>
            <person name="Heyl A."/>
            <person name="Hirai T."/>
            <person name="Hiwatashi Y."/>
            <person name="Ishikawa M."/>
            <person name="Iwata M."/>
            <person name="Karol K.G."/>
            <person name="Koehler B."/>
            <person name="Kolukisaoglu U."/>
            <person name="Kubo M."/>
            <person name="Kurata T."/>
            <person name="Lalonde S."/>
            <person name="Li K."/>
            <person name="Li Y."/>
            <person name="Litt A."/>
            <person name="Lyons E."/>
            <person name="Manning G."/>
            <person name="Maruyama T."/>
            <person name="Michael T.P."/>
            <person name="Mikami K."/>
            <person name="Miyazaki S."/>
            <person name="Morinaga S."/>
            <person name="Murata T."/>
            <person name="Mueller-Roeber B."/>
            <person name="Nelson D.R."/>
            <person name="Obara M."/>
            <person name="Oguri Y."/>
            <person name="Olmstead R.G."/>
            <person name="Onodera N."/>
            <person name="Petersen B.L."/>
            <person name="Pils B."/>
            <person name="Prigge M."/>
            <person name="Rensing S.A."/>
            <person name="Riano-Pachon D.M."/>
            <person name="Roberts A.W."/>
            <person name="Sato Y."/>
            <person name="Scheller H.V."/>
            <person name="Schulz B."/>
            <person name="Schulz C."/>
            <person name="Shakirov E.V."/>
            <person name="Shibagaki N."/>
            <person name="Shinohara N."/>
            <person name="Shippen D.E."/>
            <person name="Soerensen I."/>
            <person name="Sotooka R."/>
            <person name="Sugimoto N."/>
            <person name="Sugita M."/>
            <person name="Sumikawa N."/>
            <person name="Tanurdzic M."/>
            <person name="Theissen G."/>
            <person name="Ulvskov P."/>
            <person name="Wakazuki S."/>
            <person name="Weng J.K."/>
            <person name="Willats W.W."/>
            <person name="Wipf D."/>
            <person name="Wolf P.G."/>
            <person name="Yang L."/>
            <person name="Zimmer A.D."/>
            <person name="Zhu Q."/>
            <person name="Mitros T."/>
            <person name="Hellsten U."/>
            <person name="Loque D."/>
            <person name="Otillar R."/>
            <person name="Salamov A."/>
            <person name="Schmutz J."/>
            <person name="Shapiro H."/>
            <person name="Lindquist E."/>
            <person name="Lucas S."/>
            <person name="Rokhsar D."/>
            <person name="Grigoriev I.V."/>
        </authorList>
    </citation>
    <scope>NUCLEOTIDE SEQUENCE [LARGE SCALE GENOMIC DNA]</scope>
</reference>
<dbReference type="NCBIfam" id="NF007020">
    <property type="entry name" value="PRK09485.1"/>
    <property type="match status" value="1"/>
</dbReference>
<dbReference type="PANTHER" id="PTHR46015">
    <property type="entry name" value="ZGC:172121"/>
    <property type="match status" value="1"/>
</dbReference>
<dbReference type="SUPFAM" id="SSF82282">
    <property type="entry name" value="Homocysteine S-methyltransferase"/>
    <property type="match status" value="1"/>
</dbReference>
<organism evidence="9">
    <name type="scientific">Selaginella moellendorffii</name>
    <name type="common">Spikemoss</name>
    <dbReference type="NCBI Taxonomy" id="88036"/>
    <lineage>
        <taxon>Eukaryota</taxon>
        <taxon>Viridiplantae</taxon>
        <taxon>Streptophyta</taxon>
        <taxon>Embryophyta</taxon>
        <taxon>Tracheophyta</taxon>
        <taxon>Lycopodiopsida</taxon>
        <taxon>Selaginellales</taxon>
        <taxon>Selaginellaceae</taxon>
        <taxon>Selaginella</taxon>
    </lineage>
</organism>
<feature type="domain" description="Hcy-binding" evidence="7">
    <location>
        <begin position="7"/>
        <end position="325"/>
    </location>
</feature>
<comment type="cofactor">
    <cofactor evidence="5">
        <name>Zn(2+)</name>
        <dbReference type="ChEBI" id="CHEBI:29105"/>
    </cofactor>
    <text evidence="5">Binds 1 zinc ion per subunit.</text>
</comment>
<dbReference type="PROSITE" id="PS50970">
    <property type="entry name" value="HCY"/>
    <property type="match status" value="1"/>
</dbReference>
<evidence type="ECO:0000256" key="4">
    <source>
        <dbReference type="ARBA" id="ARBA00022833"/>
    </source>
</evidence>
<keyword evidence="1 6" id="KW-0489">Methyltransferase</keyword>
<evidence type="ECO:0000313" key="9">
    <source>
        <dbReference type="Proteomes" id="UP000001514"/>
    </source>
</evidence>
<protein>
    <recommendedName>
        <fullName evidence="7">Hcy-binding domain-containing protein</fullName>
    </recommendedName>
</protein>
<keyword evidence="9" id="KW-1185">Reference proteome</keyword>
<dbReference type="Pfam" id="PF02574">
    <property type="entry name" value="S-methyl_trans"/>
    <property type="match status" value="1"/>
</dbReference>
<keyword evidence="3 5" id="KW-0479">Metal-binding</keyword>
<dbReference type="GO" id="GO:0009086">
    <property type="term" value="P:methionine biosynthetic process"/>
    <property type="evidence" value="ECO:0007669"/>
    <property type="project" value="InterPro"/>
</dbReference>
<dbReference type="Gene3D" id="3.20.20.330">
    <property type="entry name" value="Homocysteine-binding-like domain"/>
    <property type="match status" value="1"/>
</dbReference>
<dbReference type="Proteomes" id="UP000001514">
    <property type="component" value="Unassembled WGS sequence"/>
</dbReference>
<evidence type="ECO:0000313" key="8">
    <source>
        <dbReference type="EMBL" id="EFJ20702.1"/>
    </source>
</evidence>
<proteinExistence type="predicted"/>
<dbReference type="InterPro" id="IPR051486">
    <property type="entry name" value="Hcy_S-methyltransferase"/>
</dbReference>
<dbReference type="KEGG" id="smo:SELMODRAFT_108383"/>
<name>D8S467_SELML</name>
<dbReference type="Gramene" id="EFJ20702">
    <property type="protein sequence ID" value="EFJ20702"/>
    <property type="gene ID" value="SELMODRAFT_108383"/>
</dbReference>
<dbReference type="InParanoid" id="D8S467"/>
<dbReference type="GO" id="GO:0032259">
    <property type="term" value="P:methylation"/>
    <property type="evidence" value="ECO:0007669"/>
    <property type="project" value="UniProtKB-KW"/>
</dbReference>
<evidence type="ECO:0000259" key="7">
    <source>
        <dbReference type="PROSITE" id="PS50970"/>
    </source>
</evidence>
<dbReference type="EMBL" id="GL377601">
    <property type="protein sequence ID" value="EFJ20702.1"/>
    <property type="molecule type" value="Genomic_DNA"/>
</dbReference>
<dbReference type="InterPro" id="IPR036589">
    <property type="entry name" value="HCY_dom_sf"/>
</dbReference>
<feature type="binding site" evidence="5 6">
    <location>
        <position position="310"/>
    </location>
    <ligand>
        <name>Zn(2+)</name>
        <dbReference type="ChEBI" id="CHEBI:29105"/>
    </ligand>
</feature>
<keyword evidence="2 6" id="KW-0808">Transferase</keyword>
<gene>
    <name evidence="8" type="ORF">SELMODRAFT_108383</name>
</gene>
<dbReference type="eggNOG" id="KOG1579">
    <property type="taxonomic scope" value="Eukaryota"/>
</dbReference>
<dbReference type="PANTHER" id="PTHR46015:SF1">
    <property type="entry name" value="HOMOCYSTEINE S-METHYLTRANSFERASE-LIKE ISOFORM 1"/>
    <property type="match status" value="1"/>
</dbReference>
<dbReference type="STRING" id="88036.D8S467"/>
<feature type="binding site" evidence="5 6">
    <location>
        <position position="243"/>
    </location>
    <ligand>
        <name>Zn(2+)</name>
        <dbReference type="ChEBI" id="CHEBI:29105"/>
    </ligand>
</feature>
<evidence type="ECO:0000256" key="5">
    <source>
        <dbReference type="PIRSR" id="PIRSR037505-2"/>
    </source>
</evidence>
<dbReference type="FunCoup" id="D8S467">
    <property type="interactions" value="1868"/>
</dbReference>
<evidence type="ECO:0000256" key="3">
    <source>
        <dbReference type="ARBA" id="ARBA00022723"/>
    </source>
</evidence>
<evidence type="ECO:0000256" key="6">
    <source>
        <dbReference type="PROSITE-ProRule" id="PRU00333"/>
    </source>
</evidence>
<feature type="binding site" evidence="5 6">
    <location>
        <position position="311"/>
    </location>
    <ligand>
        <name>Zn(2+)</name>
        <dbReference type="ChEBI" id="CHEBI:29105"/>
    </ligand>
</feature>
<dbReference type="InterPro" id="IPR017226">
    <property type="entry name" value="BHMT-like"/>
</dbReference>
<dbReference type="GO" id="GO:0008270">
    <property type="term" value="F:zinc ion binding"/>
    <property type="evidence" value="ECO:0007669"/>
    <property type="project" value="InterPro"/>
</dbReference>
<dbReference type="GO" id="GO:0008168">
    <property type="term" value="F:methyltransferase activity"/>
    <property type="evidence" value="ECO:0007669"/>
    <property type="project" value="UniProtKB-UniRule"/>
</dbReference>
<keyword evidence="4 5" id="KW-0862">Zinc</keyword>
<evidence type="ECO:0000256" key="2">
    <source>
        <dbReference type="ARBA" id="ARBA00022679"/>
    </source>
</evidence>
<dbReference type="OrthoDB" id="261426at2759"/>
<accession>D8S467</accession>